<evidence type="ECO:0000256" key="2">
    <source>
        <dbReference type="SAM" id="Phobius"/>
    </source>
</evidence>
<dbReference type="Proteomes" id="UP001152562">
    <property type="component" value="Unassembled WGS sequence"/>
</dbReference>
<feature type="active site" description="Charge relay system" evidence="1">
    <location>
        <position position="236"/>
    </location>
</feature>
<dbReference type="PANTHER" id="PTHR43372:SF3">
    <property type="entry name" value="AT07710P-RELATED"/>
    <property type="match status" value="1"/>
</dbReference>
<feature type="domain" description="Amidase" evidence="3">
    <location>
        <begin position="97"/>
        <end position="538"/>
    </location>
</feature>
<feature type="active site" description="Acyl-ester intermediate" evidence="1">
    <location>
        <position position="260"/>
    </location>
</feature>
<comment type="caution">
    <text evidence="4">The sequence shown here is derived from an EMBL/GenBank/DDBJ whole genome shotgun (WGS) entry which is preliminary data.</text>
</comment>
<keyword evidence="5" id="KW-1185">Reference proteome</keyword>
<evidence type="ECO:0000259" key="3">
    <source>
        <dbReference type="Pfam" id="PF01425"/>
    </source>
</evidence>
<dbReference type="Gene3D" id="3.90.1300.10">
    <property type="entry name" value="Amidase signature (AS) domain"/>
    <property type="match status" value="1"/>
</dbReference>
<protein>
    <recommendedName>
        <fullName evidence="3">Amidase domain-containing protein</fullName>
    </recommendedName>
</protein>
<sequence length="557" mass="60817">MSAQGVGGISCTVAIRCGIREHARRLSLFAHFFQFIMEVGVRIIGIILRLLHFLLRPLFWMRARNTKQVPPIRDPILLRSATDLAAAIRNGELTSERVTQAFITRIEEVNLLLNAVVEDRCKDALQEARECDRRIAVAKRDGTMHQLFAGRPLLGVPFTVKESCSLEGLSNSVGCLELAGRRATKDGAAVHLVKKAGGIPLLVSNTPELCLGWETTNLLTGTTNNPYCLNRTPGGSSGGEAALLASGASPISVSSDIAGSIRIPAAFCGVFGHKPSPGIIPIEGHIPTLTDENYSKYLVVGPMSRHAEDLTLLMRVMGNGQCEQLKLDDEVDVKKLQVYYLTEASSSAALIPVEAELKQAVTQAALYLQSRGATVSKHYLKDLEDSVEMSVSVFFSMKDIPNMLQDPANPKQDKSLLMELIKNILGIGVRSLQALGFMLIHRTNLFIPEHRTVHYREKTERLRQHLERLLGSSGVLLTPVHSGRAHAHGEVFVRTSGVAYTMLWNGAGLPATAVPLHARGMPVALQVIAAPNRDRLCLAVARELERGFGGWKFPTVE</sequence>
<dbReference type="InterPro" id="IPR023631">
    <property type="entry name" value="Amidase_dom"/>
</dbReference>
<dbReference type="SUPFAM" id="SSF75304">
    <property type="entry name" value="Amidase signature (AS) enzymes"/>
    <property type="match status" value="1"/>
</dbReference>
<feature type="transmembrane region" description="Helical" evidence="2">
    <location>
        <begin position="32"/>
        <end position="55"/>
    </location>
</feature>
<dbReference type="InterPro" id="IPR052739">
    <property type="entry name" value="FAAH2"/>
</dbReference>
<keyword evidence="2" id="KW-0812">Transmembrane</keyword>
<reference evidence="4" key="1">
    <citation type="submission" date="2022-05" db="EMBL/GenBank/DDBJ databases">
        <authorList>
            <person name="Okamura Y."/>
        </authorList>
    </citation>
    <scope>NUCLEOTIDE SEQUENCE</scope>
</reference>
<dbReference type="AlphaFoldDB" id="A0A9P0XF84"/>
<accession>A0A9P0XF84</accession>
<proteinExistence type="predicted"/>
<dbReference type="PIRSF" id="PIRSF001221">
    <property type="entry name" value="Amidase_fungi"/>
    <property type="match status" value="1"/>
</dbReference>
<dbReference type="EMBL" id="CALOZG010000069">
    <property type="protein sequence ID" value="CAH4036368.1"/>
    <property type="molecule type" value="Genomic_DNA"/>
</dbReference>
<keyword evidence="2" id="KW-0472">Membrane</keyword>
<dbReference type="GO" id="GO:0012505">
    <property type="term" value="C:endomembrane system"/>
    <property type="evidence" value="ECO:0007669"/>
    <property type="project" value="TreeGrafter"/>
</dbReference>
<dbReference type="InterPro" id="IPR036928">
    <property type="entry name" value="AS_sf"/>
</dbReference>
<dbReference type="Pfam" id="PF01425">
    <property type="entry name" value="Amidase"/>
    <property type="match status" value="1"/>
</dbReference>
<name>A0A9P0XF84_PIEBR</name>
<dbReference type="PANTHER" id="PTHR43372">
    <property type="entry name" value="FATTY-ACID AMIDE HYDROLASE"/>
    <property type="match status" value="1"/>
</dbReference>
<feature type="active site" description="Charge relay system" evidence="1">
    <location>
        <position position="161"/>
    </location>
</feature>
<keyword evidence="2" id="KW-1133">Transmembrane helix</keyword>
<gene>
    <name evidence="4" type="ORF">PIBRA_LOCUS12170</name>
</gene>
<organism evidence="4 5">
    <name type="scientific">Pieris brassicae</name>
    <name type="common">White butterfly</name>
    <name type="synonym">Large white butterfly</name>
    <dbReference type="NCBI Taxonomy" id="7116"/>
    <lineage>
        <taxon>Eukaryota</taxon>
        <taxon>Metazoa</taxon>
        <taxon>Ecdysozoa</taxon>
        <taxon>Arthropoda</taxon>
        <taxon>Hexapoda</taxon>
        <taxon>Insecta</taxon>
        <taxon>Pterygota</taxon>
        <taxon>Neoptera</taxon>
        <taxon>Endopterygota</taxon>
        <taxon>Lepidoptera</taxon>
        <taxon>Glossata</taxon>
        <taxon>Ditrysia</taxon>
        <taxon>Papilionoidea</taxon>
        <taxon>Pieridae</taxon>
        <taxon>Pierinae</taxon>
        <taxon>Pieris</taxon>
    </lineage>
</organism>
<evidence type="ECO:0000256" key="1">
    <source>
        <dbReference type="PIRSR" id="PIRSR001221-1"/>
    </source>
</evidence>
<evidence type="ECO:0000313" key="4">
    <source>
        <dbReference type="EMBL" id="CAH4036368.1"/>
    </source>
</evidence>
<evidence type="ECO:0000313" key="5">
    <source>
        <dbReference type="Proteomes" id="UP001152562"/>
    </source>
</evidence>